<evidence type="ECO:0000313" key="3">
    <source>
        <dbReference type="EMBL" id="OOK82426.1"/>
    </source>
</evidence>
<dbReference type="EMBL" id="MVBM01000001">
    <property type="protein sequence ID" value="OOK82426.1"/>
    <property type="molecule type" value="Genomic_DNA"/>
</dbReference>
<dbReference type="Proteomes" id="UP000188532">
    <property type="component" value="Unassembled WGS sequence"/>
</dbReference>
<protein>
    <submittedName>
        <fullName evidence="4">Uncharacterized protein</fullName>
    </submittedName>
</protein>
<dbReference type="Proteomes" id="UP000516380">
    <property type="component" value="Chromosome"/>
</dbReference>
<dbReference type="EMBL" id="MVBN01000001">
    <property type="protein sequence ID" value="OOK84653.1"/>
    <property type="molecule type" value="Genomic_DNA"/>
</dbReference>
<evidence type="ECO:0000313" key="7">
    <source>
        <dbReference type="Proteomes" id="UP000516380"/>
    </source>
</evidence>
<sequence length="105" mass="11030">MQANGENGGESEASYETAASQASDEASQRNSNNSPENIGPTCVNELASQASQEYGQSLDSALFDSPATNGQAQHCGCGNQLSSPEALRIRKCKPCRDRALVGYDS</sequence>
<accession>A0A1V3XZG8</accession>
<evidence type="ECO:0000256" key="1">
    <source>
        <dbReference type="SAM" id="MobiDB-lite"/>
    </source>
</evidence>
<organism evidence="4 5">
    <name type="scientific">Mycobacterium kansasii</name>
    <dbReference type="NCBI Taxonomy" id="1768"/>
    <lineage>
        <taxon>Bacteria</taxon>
        <taxon>Bacillati</taxon>
        <taxon>Actinomycetota</taxon>
        <taxon>Actinomycetes</taxon>
        <taxon>Mycobacteriales</taxon>
        <taxon>Mycobacteriaceae</taxon>
        <taxon>Mycobacterium</taxon>
    </lineage>
</organism>
<reference evidence="2 7" key="2">
    <citation type="submission" date="2020-07" db="EMBL/GenBank/DDBJ databases">
        <title>Mycobacterium kansasii (former subtype) with zoonotic potential isolated from diseased indoor pet cat, Japan.</title>
        <authorList>
            <person name="Fukano H."/>
            <person name="Terazono T."/>
            <person name="Hoshino Y."/>
        </authorList>
    </citation>
    <scope>NUCLEOTIDE SEQUENCE [LARGE SCALE GENOMIC DNA]</scope>
    <source>
        <strain evidence="2 7">Kuro-I</strain>
    </source>
</reference>
<evidence type="ECO:0000313" key="5">
    <source>
        <dbReference type="Proteomes" id="UP000188532"/>
    </source>
</evidence>
<dbReference type="AlphaFoldDB" id="A0A1V3XZG8"/>
<keyword evidence="7" id="KW-1185">Reference proteome</keyword>
<dbReference type="Proteomes" id="UP000189229">
    <property type="component" value="Unassembled WGS sequence"/>
</dbReference>
<dbReference type="EMBL" id="AP023343">
    <property type="protein sequence ID" value="BCI89380.1"/>
    <property type="molecule type" value="Genomic_DNA"/>
</dbReference>
<evidence type="ECO:0000313" key="6">
    <source>
        <dbReference type="Proteomes" id="UP000189229"/>
    </source>
</evidence>
<reference evidence="5 6" key="1">
    <citation type="submission" date="2017-02" db="EMBL/GenBank/DDBJ databases">
        <title>Complete genome sequences of Mycobacterium kansasii strains isolated from rhesus macaques.</title>
        <authorList>
            <person name="Panda A."/>
            <person name="Nagaraj S."/>
            <person name="Zhao X."/>
            <person name="Tettelin H."/>
            <person name="Detolla L.J."/>
        </authorList>
    </citation>
    <scope>NUCLEOTIDE SEQUENCE [LARGE SCALE GENOMIC DNA]</scope>
    <source>
        <strain evidence="4 5">11-3469</strain>
        <strain evidence="3 6">11-3813</strain>
    </source>
</reference>
<gene>
    <name evidence="4" type="ORF">BZL29_1606</name>
    <name evidence="3" type="ORF">BZL30_0199</name>
    <name evidence="2" type="ORF">NIIDMKKI_45860</name>
</gene>
<feature type="region of interest" description="Disordered" evidence="1">
    <location>
        <begin position="1"/>
        <end position="74"/>
    </location>
</feature>
<evidence type="ECO:0000313" key="2">
    <source>
        <dbReference type="EMBL" id="BCI89380.1"/>
    </source>
</evidence>
<name>A0A1V3XZG8_MYCKA</name>
<feature type="compositionally biased region" description="Polar residues" evidence="1">
    <location>
        <begin position="46"/>
        <end position="59"/>
    </location>
</feature>
<feature type="compositionally biased region" description="Polar residues" evidence="1">
    <location>
        <begin position="17"/>
        <end position="36"/>
    </location>
</feature>
<evidence type="ECO:0000313" key="4">
    <source>
        <dbReference type="EMBL" id="OOK84653.1"/>
    </source>
</evidence>
<proteinExistence type="predicted"/>